<protein>
    <submittedName>
        <fullName evidence="2">SPO22</fullName>
    </submittedName>
</protein>
<keyword evidence="1" id="KW-0469">Meiosis</keyword>
<dbReference type="Proteomes" id="UP000694255">
    <property type="component" value="Unassembled WGS sequence"/>
</dbReference>
<dbReference type="InterPro" id="IPR039057">
    <property type="entry name" value="Spo22/ZIP4"/>
</dbReference>
<reference evidence="2 3" key="1">
    <citation type="journal article" date="2021" name="DNA Res.">
        <title>Genome analysis of Candida subhashii reveals its hybrid nature and dual mitochondrial genome conformations.</title>
        <authorList>
            <person name="Mixao V."/>
            <person name="Hegedusova E."/>
            <person name="Saus E."/>
            <person name="Pryszcz L.P."/>
            <person name="Cillingova A."/>
            <person name="Nosek J."/>
            <person name="Gabaldon T."/>
        </authorList>
    </citation>
    <scope>NUCLEOTIDE SEQUENCE [LARGE SCALE GENOMIC DNA]</scope>
    <source>
        <strain evidence="2 3">CBS 10753</strain>
    </source>
</reference>
<dbReference type="PANTHER" id="PTHR40375">
    <property type="entry name" value="SPORULATION-SPECIFIC PROTEIN 22"/>
    <property type="match status" value="1"/>
</dbReference>
<dbReference type="InterPro" id="IPR013940">
    <property type="entry name" value="Spo22/ZIP4/TEX11"/>
</dbReference>
<dbReference type="PANTHER" id="PTHR40375:SF2">
    <property type="entry name" value="SPORULATION-SPECIFIC PROTEIN 22"/>
    <property type="match status" value="1"/>
</dbReference>
<dbReference type="OrthoDB" id="65716at2759"/>
<dbReference type="GeneID" id="73470941"/>
<sequence>MQQLVSNFESLLKNFIKTSNEIYDILSGVSSTLSETHALQTQSKLDIVMPLAESMFRNIENSAQKVQLPTDLQELLETSASQLWNISNSISVALDAKNLMEITYNAKLFSIILLIIYELLNPSVDRSLMNSSCIVSLFTLSMSHEIKLVAKKCQSYGESILVKLISLDKDTELNPSQKKMLQENYSKLIMLSLNLSVLNKEFQLAKTFEVKLEKLDLQNSVKPEFIFECSRFLYNSSLTSFQDSQYGIALSLILICIRYLECDGIKFKNSQAFKERYFHSYILLALGTPELKERAKTALKFMQNQFGDSFEVYYLAFEVNDDLCEEDIENSFMRMVMSVDLEANFDKINSLLKEYSNKSFHGVNKCLDYMFTKFGSTDKEEVINTIVTTKLVFNTVLETNENNPNKIKELQTFIQLAERTLVKQLSLKVKTSGIALLWNQGMKSYRQGQFQESLQWFQIALSRLFFIEYSINQDRGKVLRAIQNCYIATNKFDDAIGIILTMEEEDKFAILTQYNSFKAYLGLDNEEACLKCIDNISSCDDPIAVLVAAACIIEGRDRMSKNATAQSMIKLLSSLLESEYESEIFLERLKSHEIVIPVALRCTIILLCTEIEKLSNSQEMLPKLCILKELLQKTYSVAKKTTHNSEIDKAQILTIDDLEWFASKAYNTANICLHHNINSIGSDLCQVSVGFIELISPQVDSTRYKQLLLWKTRASIMNILVSCLTQDLGTAEWNQIRDKCVKINEEVKRENTSNTQSDWAECHRQILVLHFQAELSSGYIQNLFGIIEECKWFKPKIMIQIFETFVNLIVEATRLINSPHKKQLMRTIVEQTLTTTQPLQLKIIINWMRILLNLNEANFGPAEEGLLLQLYRTIKLNVGEVTIPTFEIEWLSTATWNYGVVLLM</sequence>
<evidence type="ECO:0000256" key="1">
    <source>
        <dbReference type="ARBA" id="ARBA00023254"/>
    </source>
</evidence>
<comment type="caution">
    <text evidence="2">The sequence shown here is derived from an EMBL/GenBank/DDBJ whole genome shotgun (WGS) entry which is preliminary data.</text>
</comment>
<organism evidence="2 3">
    <name type="scientific">[Candida] subhashii</name>
    <dbReference type="NCBI Taxonomy" id="561895"/>
    <lineage>
        <taxon>Eukaryota</taxon>
        <taxon>Fungi</taxon>
        <taxon>Dikarya</taxon>
        <taxon>Ascomycota</taxon>
        <taxon>Saccharomycotina</taxon>
        <taxon>Pichiomycetes</taxon>
        <taxon>Debaryomycetaceae</taxon>
        <taxon>Spathaspora</taxon>
    </lineage>
</organism>
<dbReference type="GO" id="GO:0090173">
    <property type="term" value="P:regulation of synaptonemal complex assembly"/>
    <property type="evidence" value="ECO:0007669"/>
    <property type="project" value="InterPro"/>
</dbReference>
<gene>
    <name evidence="2" type="ORF">J8A68_004141</name>
</gene>
<dbReference type="Pfam" id="PF08631">
    <property type="entry name" value="SPO22"/>
    <property type="match status" value="1"/>
</dbReference>
<evidence type="ECO:0000313" key="3">
    <source>
        <dbReference type="Proteomes" id="UP000694255"/>
    </source>
</evidence>
<evidence type="ECO:0000313" key="2">
    <source>
        <dbReference type="EMBL" id="KAG7662370.1"/>
    </source>
</evidence>
<accession>A0A8J5QKZ3</accession>
<dbReference type="EMBL" id="JAGSYN010000180">
    <property type="protein sequence ID" value="KAG7662370.1"/>
    <property type="molecule type" value="Genomic_DNA"/>
</dbReference>
<dbReference type="RefSeq" id="XP_049262603.1">
    <property type="nucleotide sequence ID" value="XM_049408068.1"/>
</dbReference>
<dbReference type="AlphaFoldDB" id="A0A8J5QKZ3"/>
<proteinExistence type="predicted"/>
<dbReference type="GO" id="GO:0051321">
    <property type="term" value="P:meiotic cell cycle"/>
    <property type="evidence" value="ECO:0007669"/>
    <property type="project" value="UniProtKB-KW"/>
</dbReference>
<keyword evidence="3" id="KW-1185">Reference proteome</keyword>
<name>A0A8J5QKZ3_9ASCO</name>